<comment type="caution">
    <text evidence="10">The sequence shown here is derived from an EMBL/GenBank/DDBJ whole genome shotgun (WGS) entry which is preliminary data.</text>
</comment>
<evidence type="ECO:0000256" key="2">
    <source>
        <dbReference type="ARBA" id="ARBA00022448"/>
    </source>
</evidence>
<dbReference type="Gene3D" id="3.55.50.30">
    <property type="match status" value="1"/>
</dbReference>
<protein>
    <submittedName>
        <fullName evidence="10">SusC/RagA family TonB-linked outer membrane protein</fullName>
    </submittedName>
</protein>
<dbReference type="AlphaFoldDB" id="A0A7C9BKV2"/>
<dbReference type="Gene3D" id="2.40.170.20">
    <property type="entry name" value="TonB-dependent receptor, beta-barrel domain"/>
    <property type="match status" value="1"/>
</dbReference>
<dbReference type="NCBIfam" id="TIGR04056">
    <property type="entry name" value="OMP_RagA_SusC"/>
    <property type="match status" value="1"/>
</dbReference>
<keyword evidence="3 7" id="KW-1134">Transmembrane beta strand</keyword>
<dbReference type="InterPro" id="IPR012910">
    <property type="entry name" value="Plug_dom"/>
</dbReference>
<dbReference type="EMBL" id="WHLY01000002">
    <property type="protein sequence ID" value="MPR36037.1"/>
    <property type="molecule type" value="Genomic_DNA"/>
</dbReference>
<sequence length="1124" mass="124204">MKKQVLALLCVTAALGSYPPGAHSQLFARNQHARPLVDTPSPARDKKQLKAVLQELKDHYKVDILYFDSVVEDREVPASAIDVKQQLDKNLDALLRPLGLVYKKTKSGTYVITKENNAPAQNTPRKQAFNSPFETETLAPYRTLVQAITGTVTDENGTGLPGVSVVLKGTTRGTTTNGEGIFELDVPGSESVLIFSFVGYTSQEITVGNQTNISVKLQADVANLSEVVVVGFGTQKKATMTSAVSTIQSEQITARPVSNVQQSLQGLAPGLTVLDRGGAPGRSSATMRVRGITTLGDNSALVIVDGVEQTLFDMNPEDIESVTVLKDASSTAIYGSRGANGVILVTTKRGKAGKVSVAYNGYYGIQNSINAPEMMGLEAYMRLEQTAYKNVGAAVPDRYTDESINTWITTTDRLKYPLPNTWFQTLLKPAPMSNQTLSVSGGNENFRARASVRLMDQKGVVQNYGSQVKELRLTTDFTASPKIRFSADANYRYNTSTTPSVNAINNFFHGALWAVPKYPDGTYGLSQQGNNPLMYLEIGGLSRQAVDRIVGNVKGEWDILDDLTLSVQVAGNYTGTYQKDFNNAYTNRDQNTGVVKTVANNTLTETRNQQREYTITDLLTYHHTWGNHDFSIMGGYQEYYYQYFGLNAYRQQFYNNDIQSINQGINDGTKNNGGYDEEGGLRSFFSRINYTFANKYLLEINARRDGSSRFSPARQFAFFPSGSVGWRISEEDFFSPLKNVFHELKLRASYGQTGNQAISPYLFFPQLSASSYTFGGTVVTGYRQSTRIDPSVTWETNTQTNFGLDAALFQKKLSVTFDYYKKITDGILLNLPIPLTIGLLPGPQNAGIVENKGVELGVNYQNTAKWGLNYSLGGNFSMNNNKVKSLNGTGPYITGSDIDPRYIIQEGLPINAHWGYQTNGLIQTQAEADATPYFQRSAKPGDVAFVDQNGDGIITTADMTMIGNPFPKYSFSLTSGLGYKNFQLNLFFQGTADVDVRLSGALAEQGNYEGFTSKIYTDNYWTPERTDARFPRPTKLDLRNQATTDRLIIDGSYFRLKNVQLVYNIPGTFSKKFWVQRASVYVSASNVFTISKLNEWNLDPEVESGRAVYYPQTALKTIGVNLQF</sequence>
<dbReference type="InterPro" id="IPR018247">
    <property type="entry name" value="EF_Hand_1_Ca_BS"/>
</dbReference>
<evidence type="ECO:0000259" key="9">
    <source>
        <dbReference type="Pfam" id="PF07715"/>
    </source>
</evidence>
<dbReference type="PROSITE" id="PS00018">
    <property type="entry name" value="EF_HAND_1"/>
    <property type="match status" value="1"/>
</dbReference>
<reference evidence="10 11" key="1">
    <citation type="submission" date="2019-10" db="EMBL/GenBank/DDBJ databases">
        <title>Draft Genome Sequence of Cytophagaceae sp. SJW1-29.</title>
        <authorList>
            <person name="Choi A."/>
        </authorList>
    </citation>
    <scope>NUCLEOTIDE SEQUENCE [LARGE SCALE GENOMIC DNA]</scope>
    <source>
        <strain evidence="10 11">SJW1-29</strain>
    </source>
</reference>
<evidence type="ECO:0000256" key="6">
    <source>
        <dbReference type="ARBA" id="ARBA00023237"/>
    </source>
</evidence>
<evidence type="ECO:0000256" key="1">
    <source>
        <dbReference type="ARBA" id="ARBA00004571"/>
    </source>
</evidence>
<dbReference type="InterPro" id="IPR008969">
    <property type="entry name" value="CarboxyPept-like_regulatory"/>
</dbReference>
<dbReference type="InterPro" id="IPR023996">
    <property type="entry name" value="TonB-dep_OMP_SusC/RagA"/>
</dbReference>
<keyword evidence="11" id="KW-1185">Reference proteome</keyword>
<dbReference type="Gene3D" id="2.60.40.1120">
    <property type="entry name" value="Carboxypeptidase-like, regulatory domain"/>
    <property type="match status" value="1"/>
</dbReference>
<accession>A0A7C9BKV2</accession>
<dbReference type="SUPFAM" id="SSF56935">
    <property type="entry name" value="Porins"/>
    <property type="match status" value="1"/>
</dbReference>
<keyword evidence="5 7" id="KW-0472">Membrane</keyword>
<comment type="subcellular location">
    <subcellularLocation>
        <location evidence="1 7">Cell outer membrane</location>
        <topology evidence="1 7">Multi-pass membrane protein</topology>
    </subcellularLocation>
</comment>
<comment type="similarity">
    <text evidence="7">Belongs to the TonB-dependent receptor family.</text>
</comment>
<evidence type="ECO:0000313" key="11">
    <source>
        <dbReference type="Proteomes" id="UP000479293"/>
    </source>
</evidence>
<gene>
    <name evidence="10" type="ORF">GBK04_22480</name>
</gene>
<evidence type="ECO:0000256" key="8">
    <source>
        <dbReference type="SAM" id="SignalP"/>
    </source>
</evidence>
<keyword evidence="8" id="KW-0732">Signal</keyword>
<dbReference type="InterPro" id="IPR037066">
    <property type="entry name" value="Plug_dom_sf"/>
</dbReference>
<evidence type="ECO:0000256" key="5">
    <source>
        <dbReference type="ARBA" id="ARBA00023136"/>
    </source>
</evidence>
<dbReference type="Pfam" id="PF07715">
    <property type="entry name" value="Plug"/>
    <property type="match status" value="1"/>
</dbReference>
<dbReference type="InterPro" id="IPR039426">
    <property type="entry name" value="TonB-dep_rcpt-like"/>
</dbReference>
<dbReference type="GO" id="GO:0009279">
    <property type="term" value="C:cell outer membrane"/>
    <property type="evidence" value="ECO:0007669"/>
    <property type="project" value="UniProtKB-SubCell"/>
</dbReference>
<dbReference type="SUPFAM" id="SSF49464">
    <property type="entry name" value="Carboxypeptidase regulatory domain-like"/>
    <property type="match status" value="1"/>
</dbReference>
<dbReference type="RefSeq" id="WP_152763595.1">
    <property type="nucleotide sequence ID" value="NZ_WHLY01000002.1"/>
</dbReference>
<dbReference type="Proteomes" id="UP000479293">
    <property type="component" value="Unassembled WGS sequence"/>
</dbReference>
<dbReference type="InterPro" id="IPR023997">
    <property type="entry name" value="TonB-dep_OMP_SusC/RagA_CS"/>
</dbReference>
<keyword evidence="4 7" id="KW-0812">Transmembrane</keyword>
<dbReference type="Gene3D" id="2.170.130.10">
    <property type="entry name" value="TonB-dependent receptor, plug domain"/>
    <property type="match status" value="1"/>
</dbReference>
<organism evidence="10 11">
    <name type="scientific">Salmonirosea aquatica</name>
    <dbReference type="NCBI Taxonomy" id="2654236"/>
    <lineage>
        <taxon>Bacteria</taxon>
        <taxon>Pseudomonadati</taxon>
        <taxon>Bacteroidota</taxon>
        <taxon>Cytophagia</taxon>
        <taxon>Cytophagales</taxon>
        <taxon>Spirosomataceae</taxon>
        <taxon>Salmonirosea</taxon>
    </lineage>
</organism>
<dbReference type="PROSITE" id="PS52016">
    <property type="entry name" value="TONB_DEPENDENT_REC_3"/>
    <property type="match status" value="1"/>
</dbReference>
<feature type="chain" id="PRO_5028913778" evidence="8">
    <location>
        <begin position="25"/>
        <end position="1124"/>
    </location>
</feature>
<evidence type="ECO:0000256" key="4">
    <source>
        <dbReference type="ARBA" id="ARBA00022692"/>
    </source>
</evidence>
<feature type="signal peptide" evidence="8">
    <location>
        <begin position="1"/>
        <end position="24"/>
    </location>
</feature>
<dbReference type="Pfam" id="PF13715">
    <property type="entry name" value="CarbopepD_reg_2"/>
    <property type="match status" value="1"/>
</dbReference>
<evidence type="ECO:0000256" key="7">
    <source>
        <dbReference type="PROSITE-ProRule" id="PRU01360"/>
    </source>
</evidence>
<name>A0A7C9BKV2_9BACT</name>
<evidence type="ECO:0000256" key="3">
    <source>
        <dbReference type="ARBA" id="ARBA00022452"/>
    </source>
</evidence>
<dbReference type="FunFam" id="2.170.130.10:FF:000003">
    <property type="entry name" value="SusC/RagA family TonB-linked outer membrane protein"/>
    <property type="match status" value="1"/>
</dbReference>
<dbReference type="NCBIfam" id="TIGR04057">
    <property type="entry name" value="SusC_RagA_signa"/>
    <property type="match status" value="1"/>
</dbReference>
<feature type="domain" description="TonB-dependent receptor plug" evidence="9">
    <location>
        <begin position="237"/>
        <end position="342"/>
    </location>
</feature>
<keyword evidence="6 7" id="KW-0998">Cell outer membrane</keyword>
<proteinExistence type="inferred from homology"/>
<evidence type="ECO:0000313" key="10">
    <source>
        <dbReference type="EMBL" id="MPR36037.1"/>
    </source>
</evidence>
<keyword evidence="2 7" id="KW-0813">Transport</keyword>
<dbReference type="InterPro" id="IPR036942">
    <property type="entry name" value="Beta-barrel_TonB_sf"/>
</dbReference>